<reference evidence="1 2" key="2">
    <citation type="journal article" date="2022" name="Mol. Ecol. Resour.">
        <title>The genomes of chicory, endive, great burdock and yacon provide insights into Asteraceae paleo-polyploidization history and plant inulin production.</title>
        <authorList>
            <person name="Fan W."/>
            <person name="Wang S."/>
            <person name="Wang H."/>
            <person name="Wang A."/>
            <person name="Jiang F."/>
            <person name="Liu H."/>
            <person name="Zhao H."/>
            <person name="Xu D."/>
            <person name="Zhang Y."/>
        </authorList>
    </citation>
    <scope>NUCLEOTIDE SEQUENCE [LARGE SCALE GENOMIC DNA]</scope>
    <source>
        <strain evidence="2">cv. Niubang</strain>
    </source>
</reference>
<evidence type="ECO:0000313" key="1">
    <source>
        <dbReference type="EMBL" id="KAI3734252.1"/>
    </source>
</evidence>
<comment type="caution">
    <text evidence="1">The sequence shown here is derived from an EMBL/GenBank/DDBJ whole genome shotgun (WGS) entry which is preliminary data.</text>
</comment>
<gene>
    <name evidence="1" type="ORF">L6452_13717</name>
</gene>
<organism evidence="1 2">
    <name type="scientific">Arctium lappa</name>
    <name type="common">Greater burdock</name>
    <name type="synonym">Lappa major</name>
    <dbReference type="NCBI Taxonomy" id="4217"/>
    <lineage>
        <taxon>Eukaryota</taxon>
        <taxon>Viridiplantae</taxon>
        <taxon>Streptophyta</taxon>
        <taxon>Embryophyta</taxon>
        <taxon>Tracheophyta</taxon>
        <taxon>Spermatophyta</taxon>
        <taxon>Magnoliopsida</taxon>
        <taxon>eudicotyledons</taxon>
        <taxon>Gunneridae</taxon>
        <taxon>Pentapetalae</taxon>
        <taxon>asterids</taxon>
        <taxon>campanulids</taxon>
        <taxon>Asterales</taxon>
        <taxon>Asteraceae</taxon>
        <taxon>Carduoideae</taxon>
        <taxon>Cardueae</taxon>
        <taxon>Arctiinae</taxon>
        <taxon>Arctium</taxon>
    </lineage>
</organism>
<accession>A0ACB9CJ00</accession>
<sequence>MCVLVSHVWVMVGLDIWCIVGCLGGGGAQSCLSNKHLFLCMHVQVLQVCMILEMLFFLTATHRDLASYKGSNEIFVIVVV</sequence>
<protein>
    <submittedName>
        <fullName evidence="1">Uncharacterized protein</fullName>
    </submittedName>
</protein>
<evidence type="ECO:0000313" key="2">
    <source>
        <dbReference type="Proteomes" id="UP001055879"/>
    </source>
</evidence>
<proteinExistence type="predicted"/>
<keyword evidence="2" id="KW-1185">Reference proteome</keyword>
<dbReference type="Proteomes" id="UP001055879">
    <property type="component" value="Linkage Group LG04"/>
</dbReference>
<name>A0ACB9CJ00_ARCLA</name>
<reference evidence="2" key="1">
    <citation type="journal article" date="2022" name="Mol. Ecol. Resour.">
        <title>The genomes of chicory, endive, great burdock and yacon provide insights into Asteraceae palaeo-polyploidization history and plant inulin production.</title>
        <authorList>
            <person name="Fan W."/>
            <person name="Wang S."/>
            <person name="Wang H."/>
            <person name="Wang A."/>
            <person name="Jiang F."/>
            <person name="Liu H."/>
            <person name="Zhao H."/>
            <person name="Xu D."/>
            <person name="Zhang Y."/>
        </authorList>
    </citation>
    <scope>NUCLEOTIDE SEQUENCE [LARGE SCALE GENOMIC DNA]</scope>
    <source>
        <strain evidence="2">cv. Niubang</strain>
    </source>
</reference>
<dbReference type="EMBL" id="CM042050">
    <property type="protein sequence ID" value="KAI3734252.1"/>
    <property type="molecule type" value="Genomic_DNA"/>
</dbReference>